<reference evidence="1 2" key="1">
    <citation type="journal article" date="2018" name="IMA Fungus">
        <title>IMA Genome-F 10: Nine draft genome sequences of Claviceps purpurea s.lat., including C. arundinis, C. humidiphila, and C. cf. spartinae, pseudomolecules for the pitch canker pathogen Fusarium circinatum, draft genome of Davidsoniella eucalypti, Grosmannia galeiformis, Quambalaria eucalypti, and Teratosphaeria destructans.</title>
        <authorList>
            <person name="Wingfield B.D."/>
            <person name="Liu M."/>
            <person name="Nguyen H.D."/>
            <person name="Lane F.A."/>
            <person name="Morgan S.W."/>
            <person name="De Vos L."/>
            <person name="Wilken P.M."/>
            <person name="Duong T.A."/>
            <person name="Aylward J."/>
            <person name="Coetzee M.P."/>
            <person name="Dadej K."/>
            <person name="De Beer Z.W."/>
            <person name="Findlay W."/>
            <person name="Havenga M."/>
            <person name="Kolarik M."/>
            <person name="Menzies J.G."/>
            <person name="Naidoo K."/>
            <person name="Pochopski O."/>
            <person name="Shoukouhi P."/>
            <person name="Santana Q.C."/>
            <person name="Seifert K.A."/>
            <person name="Soal N."/>
            <person name="Steenkamp E.T."/>
            <person name="Tatham C.T."/>
            <person name="van der Nest M.A."/>
            <person name="Wingfield M.J."/>
        </authorList>
    </citation>
    <scope>NUCLEOTIDE SEQUENCE [LARGE SCALE GENOMIC DNA]</scope>
    <source>
        <strain evidence="1">CMW44962</strain>
    </source>
</reference>
<dbReference type="AlphaFoldDB" id="A0A9W7W7A1"/>
<comment type="caution">
    <text evidence="1">The sequence shown here is derived from an EMBL/GenBank/DDBJ whole genome shotgun (WGS) entry which is preliminary data.</text>
</comment>
<reference evidence="1 2" key="2">
    <citation type="journal article" date="2021" name="Curr. Genet.">
        <title>Genetic response to nitrogen starvation in the aggressive Eucalyptus foliar pathogen Teratosphaeria destructans.</title>
        <authorList>
            <person name="Havenga M."/>
            <person name="Wingfield B.D."/>
            <person name="Wingfield M.J."/>
            <person name="Dreyer L.L."/>
            <person name="Roets F."/>
            <person name="Aylward J."/>
        </authorList>
    </citation>
    <scope>NUCLEOTIDE SEQUENCE [LARGE SCALE GENOMIC DNA]</scope>
    <source>
        <strain evidence="1">CMW44962</strain>
    </source>
</reference>
<dbReference type="Proteomes" id="UP001138500">
    <property type="component" value="Unassembled WGS sequence"/>
</dbReference>
<proteinExistence type="predicted"/>
<dbReference type="EMBL" id="RIBY02000001">
    <property type="protein sequence ID" value="KAH9845898.1"/>
    <property type="molecule type" value="Genomic_DNA"/>
</dbReference>
<name>A0A9W7W7A1_9PEZI</name>
<protein>
    <submittedName>
        <fullName evidence="1">Uncharacterized protein</fullName>
    </submittedName>
</protein>
<gene>
    <name evidence="1" type="ORF">Tdes44962_MAKER00108</name>
</gene>
<accession>A0A9W7W7A1</accession>
<keyword evidence="2" id="KW-1185">Reference proteome</keyword>
<sequence>MDTSLLSTLSPELRNLIYEITFYNQYSITLQTSKIQHPLTKCCRQLRQETLGLYYSCTRYNAHLDDGPATPLATWLKAIGREQCLLLDEVNIWDIHMLNATVHGDEVTKRLLASSTSDGRKYVLQPVGSWLLNRGWYLKDIVLALHSMDLSLARLCLASDPAKGEAQLGLTSHFAIVPSSAEQTRDEGHALDALCAKLGFTENMRKQTLLGLQDGHQTVRVRDEGRELVLKFEGLSLVEIEDELVQ</sequence>
<dbReference type="OrthoDB" id="5413827at2759"/>
<organism evidence="1 2">
    <name type="scientific">Teratosphaeria destructans</name>
    <dbReference type="NCBI Taxonomy" id="418781"/>
    <lineage>
        <taxon>Eukaryota</taxon>
        <taxon>Fungi</taxon>
        <taxon>Dikarya</taxon>
        <taxon>Ascomycota</taxon>
        <taxon>Pezizomycotina</taxon>
        <taxon>Dothideomycetes</taxon>
        <taxon>Dothideomycetidae</taxon>
        <taxon>Mycosphaerellales</taxon>
        <taxon>Teratosphaeriaceae</taxon>
        <taxon>Teratosphaeria</taxon>
    </lineage>
</organism>
<evidence type="ECO:0000313" key="1">
    <source>
        <dbReference type="EMBL" id="KAH9845898.1"/>
    </source>
</evidence>
<evidence type="ECO:0000313" key="2">
    <source>
        <dbReference type="Proteomes" id="UP001138500"/>
    </source>
</evidence>